<evidence type="ECO:0000313" key="2">
    <source>
        <dbReference type="EMBL" id="MWB77437.1"/>
    </source>
</evidence>
<organism evidence="2 3">
    <name type="scientific">Pseudooceanicola pacificus</name>
    <dbReference type="NCBI Taxonomy" id="2676438"/>
    <lineage>
        <taxon>Bacteria</taxon>
        <taxon>Pseudomonadati</taxon>
        <taxon>Pseudomonadota</taxon>
        <taxon>Alphaproteobacteria</taxon>
        <taxon>Rhodobacterales</taxon>
        <taxon>Paracoccaceae</taxon>
        <taxon>Pseudooceanicola</taxon>
    </lineage>
</organism>
<proteinExistence type="predicted"/>
<comment type="caution">
    <text evidence="2">The sequence shown here is derived from an EMBL/GenBank/DDBJ whole genome shotgun (WGS) entry which is preliminary data.</text>
</comment>
<gene>
    <name evidence="2" type="ORF">GLS40_05315</name>
</gene>
<feature type="domain" description="STAS" evidence="1">
    <location>
        <begin position="11"/>
        <end position="91"/>
    </location>
</feature>
<reference evidence="2 3" key="1">
    <citation type="submission" date="2019-11" db="EMBL/GenBank/DDBJ databases">
        <title>Pseudooceanicola pacifica sp. nov., isolated from deep-sea sediment of the Pacific Ocean.</title>
        <authorList>
            <person name="Lyu L."/>
        </authorList>
    </citation>
    <scope>NUCLEOTIDE SEQUENCE [LARGE SCALE GENOMIC DNA]</scope>
    <source>
        <strain evidence="2 3">216_PA32_1</strain>
    </source>
</reference>
<evidence type="ECO:0000313" key="3">
    <source>
        <dbReference type="Proteomes" id="UP000443843"/>
    </source>
</evidence>
<dbReference type="RefSeq" id="WP_160381691.1">
    <property type="nucleotide sequence ID" value="NZ_WNXQ01000002.1"/>
</dbReference>
<sequence>MSDALLLPPRLDLPAAAPLAQAFRERLGADIAVDASQVTHLGALCLQVLLSAAITARRRGHALRLIAISDRAAQQLAQMGFTPDTLAEGTP</sequence>
<dbReference type="EMBL" id="WNXQ01000002">
    <property type="protein sequence ID" value="MWB77437.1"/>
    <property type="molecule type" value="Genomic_DNA"/>
</dbReference>
<evidence type="ECO:0000259" key="1">
    <source>
        <dbReference type="PROSITE" id="PS50801"/>
    </source>
</evidence>
<dbReference type="InterPro" id="IPR036513">
    <property type="entry name" value="STAS_dom_sf"/>
</dbReference>
<dbReference type="PROSITE" id="PS50801">
    <property type="entry name" value="STAS"/>
    <property type="match status" value="1"/>
</dbReference>
<keyword evidence="3" id="KW-1185">Reference proteome</keyword>
<dbReference type="Pfam" id="PF13466">
    <property type="entry name" value="STAS_2"/>
    <property type="match status" value="1"/>
</dbReference>
<dbReference type="Proteomes" id="UP000443843">
    <property type="component" value="Unassembled WGS sequence"/>
</dbReference>
<dbReference type="AlphaFoldDB" id="A0A844W117"/>
<dbReference type="Gene3D" id="3.30.750.24">
    <property type="entry name" value="STAS domain"/>
    <property type="match status" value="1"/>
</dbReference>
<name>A0A844W117_9RHOB</name>
<accession>A0A844W117</accession>
<protein>
    <submittedName>
        <fullName evidence="2">STAS domain-containing protein</fullName>
    </submittedName>
</protein>
<dbReference type="InterPro" id="IPR002645">
    <property type="entry name" value="STAS_dom"/>
</dbReference>
<dbReference type="SUPFAM" id="SSF52091">
    <property type="entry name" value="SpoIIaa-like"/>
    <property type="match status" value="1"/>
</dbReference>
<dbReference type="InterPro" id="IPR058548">
    <property type="entry name" value="MlaB-like_STAS"/>
</dbReference>